<dbReference type="EMBL" id="CP015220">
    <property type="protein sequence ID" value="AMY23161.1"/>
    <property type="molecule type" value="Genomic_DNA"/>
</dbReference>
<evidence type="ECO:0000313" key="2">
    <source>
        <dbReference type="EMBL" id="AMY23161.1"/>
    </source>
</evidence>
<feature type="transmembrane region" description="Helical" evidence="1">
    <location>
        <begin position="6"/>
        <end position="30"/>
    </location>
</feature>
<proteinExistence type="predicted"/>
<gene>
    <name evidence="2" type="ORF">A3Q41_01858</name>
</gene>
<dbReference type="Proteomes" id="UP000076038">
    <property type="component" value="Chromosome"/>
</dbReference>
<dbReference type="PATRIC" id="fig|1653479.3.peg.1879"/>
<evidence type="ECO:0008006" key="4">
    <source>
        <dbReference type="Google" id="ProtNLM"/>
    </source>
</evidence>
<evidence type="ECO:0000256" key="1">
    <source>
        <dbReference type="SAM" id="Phobius"/>
    </source>
</evidence>
<reference evidence="2 3" key="1">
    <citation type="journal article" date="2016" name="Genome Announc.">
        <title>Complete Genome and Plasmid Sequences for Rhodococcus fascians D188 and Draft Sequences for Rhodococcus Isolates PBTS 1 and PBTS 2.</title>
        <authorList>
            <person name="Stamler R.A."/>
            <person name="Vereecke D."/>
            <person name="Zhang Y."/>
            <person name="Schilkey F."/>
            <person name="Devitt N."/>
            <person name="Randall J.J."/>
        </authorList>
    </citation>
    <scope>NUCLEOTIDE SEQUENCE [LARGE SCALE GENOMIC DNA]</scope>
    <source>
        <strain evidence="2 3">PBTS2</strain>
    </source>
</reference>
<reference evidence="3" key="2">
    <citation type="submission" date="2016-04" db="EMBL/GenBank/DDBJ databases">
        <title>Complete Genome and Plasmid Sequences for Rhodococcus fascians D188 and Draft Sequences for Rhodococcus spp. Isolates PBTS 1 and PBTS 2.</title>
        <authorList>
            <person name="Stamer R."/>
            <person name="Vereecke D."/>
            <person name="Zhang Y."/>
            <person name="Schilkey F."/>
            <person name="Devitt N."/>
            <person name="Randall J."/>
        </authorList>
    </citation>
    <scope>NUCLEOTIDE SEQUENCE [LARGE SCALE GENOMIC DNA]</scope>
    <source>
        <strain evidence="3">PBTS2</strain>
    </source>
</reference>
<protein>
    <recommendedName>
        <fullName evidence="4">Adenylate cyclase</fullName>
    </recommendedName>
</protein>
<dbReference type="RefSeq" id="WP_167326956.1">
    <property type="nucleotide sequence ID" value="NZ_CAKKLU010000002.1"/>
</dbReference>
<keyword evidence="3" id="KW-1185">Reference proteome</keyword>
<sequence length="55" mass="5948">MNGILAIFGIAVVVITIVVVVVLVAVLFVASIKPDKLNIDLGRKKREREESSSKV</sequence>
<keyword evidence="1" id="KW-0472">Membrane</keyword>
<dbReference type="AlphaFoldDB" id="A0A143QJP5"/>
<keyword evidence="1" id="KW-1133">Transmembrane helix</keyword>
<accession>A0A143QJP5</accession>
<organism evidence="2 3">
    <name type="scientific">Rhodococcoides fascians</name>
    <name type="common">Rhodococcus fascians</name>
    <dbReference type="NCBI Taxonomy" id="1828"/>
    <lineage>
        <taxon>Bacteria</taxon>
        <taxon>Bacillati</taxon>
        <taxon>Actinomycetota</taxon>
        <taxon>Actinomycetes</taxon>
        <taxon>Mycobacteriales</taxon>
        <taxon>Nocardiaceae</taxon>
        <taxon>Rhodococcoides</taxon>
    </lineage>
</organism>
<keyword evidence="1" id="KW-0812">Transmembrane</keyword>
<name>A0A143QJP5_RHOFA</name>
<evidence type="ECO:0000313" key="3">
    <source>
        <dbReference type="Proteomes" id="UP000076038"/>
    </source>
</evidence>
<dbReference type="KEGG" id="rhs:A3Q41_01858"/>